<accession>A0A3M7SAY2</accession>
<evidence type="ECO:0000256" key="1">
    <source>
        <dbReference type="SAM" id="MobiDB-lite"/>
    </source>
</evidence>
<dbReference type="EMBL" id="REGN01001720">
    <property type="protein sequence ID" value="RNA32946.1"/>
    <property type="molecule type" value="Genomic_DNA"/>
</dbReference>
<evidence type="ECO:0000313" key="2">
    <source>
        <dbReference type="EMBL" id="RNA32946.1"/>
    </source>
</evidence>
<sequence>MYPIGLGGGNLIRLYIHLERTRFVNGLTPTVGVKVMKYKKQIKDEGSSSGRFSGPENSSSSSFRWGSLSSASILRRLTPHTRLTSNLSLEP</sequence>
<organism evidence="2 3">
    <name type="scientific">Brachionus plicatilis</name>
    <name type="common">Marine rotifer</name>
    <name type="synonym">Brachionus muelleri</name>
    <dbReference type="NCBI Taxonomy" id="10195"/>
    <lineage>
        <taxon>Eukaryota</taxon>
        <taxon>Metazoa</taxon>
        <taxon>Spiralia</taxon>
        <taxon>Gnathifera</taxon>
        <taxon>Rotifera</taxon>
        <taxon>Eurotatoria</taxon>
        <taxon>Monogononta</taxon>
        <taxon>Pseudotrocha</taxon>
        <taxon>Ploima</taxon>
        <taxon>Brachionidae</taxon>
        <taxon>Brachionus</taxon>
    </lineage>
</organism>
<evidence type="ECO:0000313" key="3">
    <source>
        <dbReference type="Proteomes" id="UP000276133"/>
    </source>
</evidence>
<gene>
    <name evidence="2" type="ORF">BpHYR1_042577</name>
</gene>
<proteinExistence type="predicted"/>
<name>A0A3M7SAY2_BRAPC</name>
<comment type="caution">
    <text evidence="2">The sequence shown here is derived from an EMBL/GenBank/DDBJ whole genome shotgun (WGS) entry which is preliminary data.</text>
</comment>
<feature type="compositionally biased region" description="Low complexity" evidence="1">
    <location>
        <begin position="47"/>
        <end position="64"/>
    </location>
</feature>
<reference evidence="2 3" key="1">
    <citation type="journal article" date="2018" name="Sci. Rep.">
        <title>Genomic signatures of local adaptation to the degree of environmental predictability in rotifers.</title>
        <authorList>
            <person name="Franch-Gras L."/>
            <person name="Hahn C."/>
            <person name="Garcia-Roger E.M."/>
            <person name="Carmona M.J."/>
            <person name="Serra M."/>
            <person name="Gomez A."/>
        </authorList>
    </citation>
    <scope>NUCLEOTIDE SEQUENCE [LARGE SCALE GENOMIC DNA]</scope>
    <source>
        <strain evidence="2">HYR1</strain>
    </source>
</reference>
<keyword evidence="3" id="KW-1185">Reference proteome</keyword>
<dbReference type="AlphaFoldDB" id="A0A3M7SAY2"/>
<feature type="region of interest" description="Disordered" evidence="1">
    <location>
        <begin position="43"/>
        <end position="64"/>
    </location>
</feature>
<protein>
    <submittedName>
        <fullName evidence="2">Uncharacterized protein</fullName>
    </submittedName>
</protein>
<dbReference type="Proteomes" id="UP000276133">
    <property type="component" value="Unassembled WGS sequence"/>
</dbReference>